<dbReference type="OrthoDB" id="9813151at2"/>
<keyword evidence="3" id="KW-0597">Phosphoprotein</keyword>
<dbReference type="SMART" id="SM00388">
    <property type="entry name" value="HisKA"/>
    <property type="match status" value="1"/>
</dbReference>
<dbReference type="InterPro" id="IPR036890">
    <property type="entry name" value="HATPase_C_sf"/>
</dbReference>
<dbReference type="InterPro" id="IPR004358">
    <property type="entry name" value="Sig_transdc_His_kin-like_C"/>
</dbReference>
<dbReference type="InterPro" id="IPR036097">
    <property type="entry name" value="HisK_dim/P_sf"/>
</dbReference>
<dbReference type="SUPFAM" id="SSF47384">
    <property type="entry name" value="Homodimeric domain of signal transducing histidine kinase"/>
    <property type="match status" value="1"/>
</dbReference>
<evidence type="ECO:0000256" key="1">
    <source>
        <dbReference type="ARBA" id="ARBA00000085"/>
    </source>
</evidence>
<dbReference type="PROSITE" id="PS50109">
    <property type="entry name" value="HIS_KIN"/>
    <property type="match status" value="1"/>
</dbReference>
<keyword evidence="5" id="KW-0418">Kinase</keyword>
<dbReference type="InterPro" id="IPR000014">
    <property type="entry name" value="PAS"/>
</dbReference>
<keyword evidence="4" id="KW-0808">Transferase</keyword>
<dbReference type="Gene3D" id="1.10.287.130">
    <property type="match status" value="1"/>
</dbReference>
<dbReference type="CDD" id="cd00130">
    <property type="entry name" value="PAS"/>
    <property type="match status" value="1"/>
</dbReference>
<dbReference type="InterPro" id="IPR003018">
    <property type="entry name" value="GAF"/>
</dbReference>
<dbReference type="Pfam" id="PF08448">
    <property type="entry name" value="PAS_4"/>
    <property type="match status" value="1"/>
</dbReference>
<dbReference type="Pfam" id="PF00512">
    <property type="entry name" value="HisKA"/>
    <property type="match status" value="1"/>
</dbReference>
<dbReference type="Gene3D" id="3.30.450.40">
    <property type="match status" value="1"/>
</dbReference>
<dbReference type="InterPro" id="IPR003594">
    <property type="entry name" value="HATPase_dom"/>
</dbReference>
<name>A0A556MM61_9SPHI</name>
<dbReference type="InterPro" id="IPR000700">
    <property type="entry name" value="PAS-assoc_C"/>
</dbReference>
<dbReference type="FunFam" id="3.30.565.10:FF:000006">
    <property type="entry name" value="Sensor histidine kinase WalK"/>
    <property type="match status" value="1"/>
</dbReference>
<evidence type="ECO:0000256" key="3">
    <source>
        <dbReference type="ARBA" id="ARBA00022553"/>
    </source>
</evidence>
<evidence type="ECO:0000259" key="6">
    <source>
        <dbReference type="PROSITE" id="PS50109"/>
    </source>
</evidence>
<dbReference type="CDD" id="cd00075">
    <property type="entry name" value="HATPase"/>
    <property type="match status" value="1"/>
</dbReference>
<evidence type="ECO:0000256" key="2">
    <source>
        <dbReference type="ARBA" id="ARBA00012438"/>
    </source>
</evidence>
<dbReference type="InterPro" id="IPR035965">
    <property type="entry name" value="PAS-like_dom_sf"/>
</dbReference>
<gene>
    <name evidence="8" type="ORF">FO440_14800</name>
</gene>
<evidence type="ECO:0000313" key="9">
    <source>
        <dbReference type="Proteomes" id="UP000318733"/>
    </source>
</evidence>
<dbReference type="InterPro" id="IPR005467">
    <property type="entry name" value="His_kinase_dom"/>
</dbReference>
<keyword evidence="9" id="KW-1185">Reference proteome</keyword>
<dbReference type="PANTHER" id="PTHR43102:SF2">
    <property type="entry name" value="GAF DOMAIN-CONTAINING PROTEIN"/>
    <property type="match status" value="1"/>
</dbReference>
<dbReference type="RefSeq" id="WP_144249038.1">
    <property type="nucleotide sequence ID" value="NZ_VLPK01000002.1"/>
</dbReference>
<sequence length="646" mass="72196">MADQYPNLKNENERLDALRSYHILDTAEEKDFDELTKLAAAICGTPIALVSLVDKDRQWFKSHHGLAARETPRAYSFCAHAIAKPDEIMIIPDAKKDRRFADNPLVTGELDITFYAGVPLVNHEGFALGSLCIIDQQLRELSPEQTDALLILAKQVVDKLELKRKVAELETLHGSLKSSELNQRNLIQHAPVAIALLSGPDFNIESANEQMLTIWNEPDTITGRPLLEAMPRLAGKEQLQYLQMALETGKVQYSYEIKIDDRFFNYVYQPVAAETGHPQAVMVLATDVTEQVNARSAVNDSNERLAMALDAGRLGSYDLELCTGLMDCSNQCKANFGLNPGDTLNFPDLFTAILPEYREYVEEHVNTAIANNTIYQTEYQIQWPDGSRHWISAYGKPRYDAAGKPVRMVGITQNITQRKVNEQRKDDFLGVVSHELKTPITSLSANLQLMNRLKENPASPVLPKLIDASARSLSKISNLVDDLLNMRRFGEGLLRLEKTNFTIGELLAVSCNHIRIAGTHELLIEGDTHLQIFADENRIDQVLVNFVNNAVKYAPDSDRILFGIEELDGFAKISVRDFGQGIPKEQIPNLFDRYWRANHSGATYSGLGLGLYICAEIIKRHGGTIGADSEIGKGSTFWFTIPLTQV</sequence>
<dbReference type="NCBIfam" id="TIGR00229">
    <property type="entry name" value="sensory_box"/>
    <property type="match status" value="1"/>
</dbReference>
<dbReference type="PRINTS" id="PR00344">
    <property type="entry name" value="BCTRLSENSOR"/>
</dbReference>
<dbReference type="SMART" id="SM00065">
    <property type="entry name" value="GAF"/>
    <property type="match status" value="1"/>
</dbReference>
<dbReference type="InterPro" id="IPR013655">
    <property type="entry name" value="PAS_fold_3"/>
</dbReference>
<dbReference type="InterPro" id="IPR003661">
    <property type="entry name" value="HisK_dim/P_dom"/>
</dbReference>
<accession>A0A556MM61</accession>
<dbReference type="SUPFAM" id="SSF55874">
    <property type="entry name" value="ATPase domain of HSP90 chaperone/DNA topoisomerase II/histidine kinase"/>
    <property type="match status" value="1"/>
</dbReference>
<protein>
    <recommendedName>
        <fullName evidence="2">histidine kinase</fullName>
        <ecNumber evidence="2">2.7.13.3</ecNumber>
    </recommendedName>
</protein>
<dbReference type="AlphaFoldDB" id="A0A556MM61"/>
<comment type="caution">
    <text evidence="8">The sequence shown here is derived from an EMBL/GenBank/DDBJ whole genome shotgun (WGS) entry which is preliminary data.</text>
</comment>
<evidence type="ECO:0000259" key="7">
    <source>
        <dbReference type="PROSITE" id="PS50113"/>
    </source>
</evidence>
<dbReference type="InterPro" id="IPR013656">
    <property type="entry name" value="PAS_4"/>
</dbReference>
<dbReference type="Gene3D" id="3.30.450.20">
    <property type="entry name" value="PAS domain"/>
    <property type="match status" value="2"/>
</dbReference>
<dbReference type="Gene3D" id="2.10.70.100">
    <property type="match status" value="1"/>
</dbReference>
<organism evidence="8 9">
    <name type="scientific">Mucilaginibacter corticis</name>
    <dbReference type="NCBI Taxonomy" id="2597670"/>
    <lineage>
        <taxon>Bacteria</taxon>
        <taxon>Pseudomonadati</taxon>
        <taxon>Bacteroidota</taxon>
        <taxon>Sphingobacteriia</taxon>
        <taxon>Sphingobacteriales</taxon>
        <taxon>Sphingobacteriaceae</taxon>
        <taxon>Mucilaginibacter</taxon>
    </lineage>
</organism>
<dbReference type="SMART" id="SM00387">
    <property type="entry name" value="HATPase_c"/>
    <property type="match status" value="1"/>
</dbReference>
<dbReference type="PANTHER" id="PTHR43102">
    <property type="entry name" value="SLR1143 PROTEIN"/>
    <property type="match status" value="1"/>
</dbReference>
<feature type="domain" description="Histidine kinase" evidence="6">
    <location>
        <begin position="431"/>
        <end position="645"/>
    </location>
</feature>
<dbReference type="SUPFAM" id="SSF55781">
    <property type="entry name" value="GAF domain-like"/>
    <property type="match status" value="1"/>
</dbReference>
<dbReference type="EC" id="2.7.13.3" evidence="2"/>
<comment type="catalytic activity">
    <reaction evidence="1">
        <text>ATP + protein L-histidine = ADP + protein N-phospho-L-histidine.</text>
        <dbReference type="EC" id="2.7.13.3"/>
    </reaction>
</comment>
<evidence type="ECO:0000256" key="4">
    <source>
        <dbReference type="ARBA" id="ARBA00022679"/>
    </source>
</evidence>
<dbReference type="GO" id="GO:0000155">
    <property type="term" value="F:phosphorelay sensor kinase activity"/>
    <property type="evidence" value="ECO:0007669"/>
    <property type="project" value="InterPro"/>
</dbReference>
<dbReference type="SMART" id="SM00091">
    <property type="entry name" value="PAS"/>
    <property type="match status" value="2"/>
</dbReference>
<reference evidence="8 9" key="1">
    <citation type="submission" date="2019-07" db="EMBL/GenBank/DDBJ databases">
        <authorList>
            <person name="Huq M.A."/>
        </authorList>
    </citation>
    <scope>NUCLEOTIDE SEQUENCE [LARGE SCALE GENOMIC DNA]</scope>
    <source>
        <strain evidence="8 9">MAH-19</strain>
    </source>
</reference>
<dbReference type="InterPro" id="IPR029016">
    <property type="entry name" value="GAF-like_dom_sf"/>
</dbReference>
<dbReference type="Gene3D" id="3.30.565.10">
    <property type="entry name" value="Histidine kinase-like ATPase, C-terminal domain"/>
    <property type="match status" value="1"/>
</dbReference>
<feature type="domain" description="PAC" evidence="7">
    <location>
        <begin position="375"/>
        <end position="427"/>
    </location>
</feature>
<dbReference type="SMART" id="SM00086">
    <property type="entry name" value="PAC"/>
    <property type="match status" value="1"/>
</dbReference>
<dbReference type="InterPro" id="IPR001610">
    <property type="entry name" value="PAC"/>
</dbReference>
<dbReference type="Pfam" id="PF02518">
    <property type="entry name" value="HATPase_c"/>
    <property type="match status" value="1"/>
</dbReference>
<evidence type="ECO:0000256" key="5">
    <source>
        <dbReference type="ARBA" id="ARBA00022777"/>
    </source>
</evidence>
<dbReference type="CDD" id="cd00082">
    <property type="entry name" value="HisKA"/>
    <property type="match status" value="1"/>
</dbReference>
<evidence type="ECO:0000313" key="8">
    <source>
        <dbReference type="EMBL" id="TSJ41000.1"/>
    </source>
</evidence>
<dbReference type="EMBL" id="VLPK01000002">
    <property type="protein sequence ID" value="TSJ41000.1"/>
    <property type="molecule type" value="Genomic_DNA"/>
</dbReference>
<dbReference type="Proteomes" id="UP000318733">
    <property type="component" value="Unassembled WGS sequence"/>
</dbReference>
<dbReference type="SUPFAM" id="SSF55785">
    <property type="entry name" value="PYP-like sensor domain (PAS domain)"/>
    <property type="match status" value="2"/>
</dbReference>
<proteinExistence type="predicted"/>
<dbReference type="Pfam" id="PF01590">
    <property type="entry name" value="GAF"/>
    <property type="match status" value="1"/>
</dbReference>
<dbReference type="Pfam" id="PF08447">
    <property type="entry name" value="PAS_3"/>
    <property type="match status" value="1"/>
</dbReference>
<dbReference type="PROSITE" id="PS50113">
    <property type="entry name" value="PAC"/>
    <property type="match status" value="1"/>
</dbReference>